<gene>
    <name evidence="3" type="ORF">LQ564_21695</name>
</gene>
<keyword evidence="2" id="KW-0812">Transmembrane</keyword>
<dbReference type="RefSeq" id="WP_231060187.1">
    <property type="nucleotide sequence ID" value="NZ_JAJNOC010000009.1"/>
</dbReference>
<proteinExistence type="predicted"/>
<feature type="transmembrane region" description="Helical" evidence="2">
    <location>
        <begin position="16"/>
        <end position="36"/>
    </location>
</feature>
<feature type="transmembrane region" description="Helical" evidence="2">
    <location>
        <begin position="90"/>
        <end position="112"/>
    </location>
</feature>
<keyword evidence="2" id="KW-0472">Membrane</keyword>
<name>A0ABS8QD18_9BURK</name>
<evidence type="ECO:0000256" key="1">
    <source>
        <dbReference type="SAM" id="MobiDB-lite"/>
    </source>
</evidence>
<feature type="region of interest" description="Disordered" evidence="1">
    <location>
        <begin position="563"/>
        <end position="587"/>
    </location>
</feature>
<organism evidence="3 4">
    <name type="scientific">Massilia phyllostachyos</name>
    <dbReference type="NCBI Taxonomy" id="2898585"/>
    <lineage>
        <taxon>Bacteria</taxon>
        <taxon>Pseudomonadati</taxon>
        <taxon>Pseudomonadota</taxon>
        <taxon>Betaproteobacteria</taxon>
        <taxon>Burkholderiales</taxon>
        <taxon>Oxalobacteraceae</taxon>
        <taxon>Telluria group</taxon>
        <taxon>Massilia</taxon>
    </lineage>
</organism>
<feature type="transmembrane region" description="Helical" evidence="2">
    <location>
        <begin position="48"/>
        <end position="69"/>
    </location>
</feature>
<protein>
    <submittedName>
        <fullName evidence="3">ABC transporter permease</fullName>
    </submittedName>
</protein>
<reference evidence="3" key="1">
    <citation type="submission" date="2021-11" db="EMBL/GenBank/DDBJ databases">
        <title>The complete genome of Massilia sp sp. G4R7.</title>
        <authorList>
            <person name="Liu L."/>
            <person name="Yue J."/>
            <person name="Yuan J."/>
            <person name="Yang F."/>
            <person name="Li L."/>
        </authorList>
    </citation>
    <scope>NUCLEOTIDE SEQUENCE</scope>
    <source>
        <strain evidence="3">G4R7</strain>
    </source>
</reference>
<evidence type="ECO:0000313" key="3">
    <source>
        <dbReference type="EMBL" id="MCD2518917.1"/>
    </source>
</evidence>
<feature type="transmembrane region" description="Helical" evidence="2">
    <location>
        <begin position="245"/>
        <end position="267"/>
    </location>
</feature>
<evidence type="ECO:0000256" key="2">
    <source>
        <dbReference type="SAM" id="Phobius"/>
    </source>
</evidence>
<feature type="transmembrane region" description="Helical" evidence="2">
    <location>
        <begin position="208"/>
        <end position="233"/>
    </location>
</feature>
<keyword evidence="2" id="KW-1133">Transmembrane helix</keyword>
<feature type="compositionally biased region" description="Polar residues" evidence="1">
    <location>
        <begin position="567"/>
        <end position="576"/>
    </location>
</feature>
<sequence>MSAALLRKELRSLRPFLFIVLALLLMETAGVFLLPFDAVPFPARMHTLSEGLGVMQLLFGFALGTNLLVREIDEGTLNFLDGLPLTRRAVFMAKVQAALLVLLIYPACALLWNAALHTATRGSLDHALRPSLLLTMFGLCILATAVALTAGMLLGFLRHVAWLVLALCAIGIKLLQDKAPSLASALDTTDLLALRFTGAAWQLPMSSIWTQLGAALLFGALAFVLFCSAGKVGARVRRIGGLRRWLTRFGIGLMVAAVLAGVALLAARSRDDGAPAGRKGANAVEFMPVASGQATTRHYSFSYPALSSARVRPLIAEADRTFEAVAALLGTKGGAPIDVDLSGTTRNHAGTAYLDRIRIRVNDRGASDTLAHETAHVLALRLAGGAQSSQLDDMMVLNEGLAEWVENKVGTGTGVTEKQELAAAIVSARRLVKPRQLTDQAAFAGTVDDNLKYPLGAILVDRLVKRYGAAAPHTLLRTLAREDFPRDLDGYALWQTAFQLAGFDLDLVLDDYARHLKTLEATHARQVARLPRPRGSLVEQDGEYAIVLRFDLPLPDDAMPLVRYRPGNSTDSSSYRTRFGDEPDAGTTTVEVPEEMITRDQVCFQPGVVVESLTLYEPWVCLPLDAASAE</sequence>
<feature type="transmembrane region" description="Helical" evidence="2">
    <location>
        <begin position="132"/>
        <end position="153"/>
    </location>
</feature>
<feature type="transmembrane region" description="Helical" evidence="2">
    <location>
        <begin position="160"/>
        <end position="176"/>
    </location>
</feature>
<dbReference type="EMBL" id="JAJNOC010000009">
    <property type="protein sequence ID" value="MCD2518917.1"/>
    <property type="molecule type" value="Genomic_DNA"/>
</dbReference>
<dbReference type="Proteomes" id="UP001179361">
    <property type="component" value="Unassembled WGS sequence"/>
</dbReference>
<accession>A0ABS8QD18</accession>
<evidence type="ECO:0000313" key="4">
    <source>
        <dbReference type="Proteomes" id="UP001179361"/>
    </source>
</evidence>
<comment type="caution">
    <text evidence="3">The sequence shown here is derived from an EMBL/GenBank/DDBJ whole genome shotgun (WGS) entry which is preliminary data.</text>
</comment>
<keyword evidence="4" id="KW-1185">Reference proteome</keyword>